<organism evidence="1 2">
    <name type="scientific">Apiospora kogelbergensis</name>
    <dbReference type="NCBI Taxonomy" id="1337665"/>
    <lineage>
        <taxon>Eukaryota</taxon>
        <taxon>Fungi</taxon>
        <taxon>Dikarya</taxon>
        <taxon>Ascomycota</taxon>
        <taxon>Pezizomycotina</taxon>
        <taxon>Sordariomycetes</taxon>
        <taxon>Xylariomycetidae</taxon>
        <taxon>Amphisphaeriales</taxon>
        <taxon>Apiosporaceae</taxon>
        <taxon>Apiospora</taxon>
    </lineage>
</organism>
<evidence type="ECO:0000313" key="2">
    <source>
        <dbReference type="Proteomes" id="UP001392437"/>
    </source>
</evidence>
<protein>
    <submittedName>
        <fullName evidence="1">Uncharacterized protein</fullName>
    </submittedName>
</protein>
<gene>
    <name evidence="1" type="ORF">PG999_007366</name>
</gene>
<evidence type="ECO:0000313" key="1">
    <source>
        <dbReference type="EMBL" id="KAK8115297.1"/>
    </source>
</evidence>
<sequence>MNVYELQRHFLDHMPQLRQPSMLFFVEAIGIMDMATFVRGRNTASRGIWAQMRSAQRAQQGNCAVPGGIETPTGLSRSLLHIIADIGGLPQSHRPRSWDGSRDTAAPKCQCRRGPLMSQLIAALDALCATPSCTEYSALLTKNALLYTLAAARLETYRPNGGTANARHAMDMLDEALEADDDSYNMDERARERQVEVALF</sequence>
<comment type="caution">
    <text evidence="1">The sequence shown here is derived from an EMBL/GenBank/DDBJ whole genome shotgun (WGS) entry which is preliminary data.</text>
</comment>
<keyword evidence="2" id="KW-1185">Reference proteome</keyword>
<dbReference type="EMBL" id="JAQQWP010000006">
    <property type="protein sequence ID" value="KAK8115297.1"/>
    <property type="molecule type" value="Genomic_DNA"/>
</dbReference>
<name>A0AAW0QY47_9PEZI</name>
<accession>A0AAW0QY47</accession>
<proteinExistence type="predicted"/>
<reference evidence="1 2" key="1">
    <citation type="submission" date="2023-01" db="EMBL/GenBank/DDBJ databases">
        <title>Analysis of 21 Apiospora genomes using comparative genomics revels a genus with tremendous synthesis potential of carbohydrate active enzymes and secondary metabolites.</title>
        <authorList>
            <person name="Sorensen T."/>
        </authorList>
    </citation>
    <scope>NUCLEOTIDE SEQUENCE [LARGE SCALE GENOMIC DNA]</scope>
    <source>
        <strain evidence="1 2">CBS 117206</strain>
    </source>
</reference>
<dbReference type="Proteomes" id="UP001392437">
    <property type="component" value="Unassembled WGS sequence"/>
</dbReference>
<dbReference type="AlphaFoldDB" id="A0AAW0QY47"/>